<keyword evidence="2" id="KW-1185">Reference proteome</keyword>
<accession>A0A392RK58</accession>
<dbReference type="AlphaFoldDB" id="A0A392RK58"/>
<protein>
    <submittedName>
        <fullName evidence="1">Uncharacterized protein</fullName>
    </submittedName>
</protein>
<proteinExistence type="predicted"/>
<sequence length="31" mass="3622">MVIELERDMHYSLLEEDLNVSSSDKILLELS</sequence>
<evidence type="ECO:0000313" key="1">
    <source>
        <dbReference type="EMBL" id="MCI36160.1"/>
    </source>
</evidence>
<organism evidence="1 2">
    <name type="scientific">Trifolium medium</name>
    <dbReference type="NCBI Taxonomy" id="97028"/>
    <lineage>
        <taxon>Eukaryota</taxon>
        <taxon>Viridiplantae</taxon>
        <taxon>Streptophyta</taxon>
        <taxon>Embryophyta</taxon>
        <taxon>Tracheophyta</taxon>
        <taxon>Spermatophyta</taxon>
        <taxon>Magnoliopsida</taxon>
        <taxon>eudicotyledons</taxon>
        <taxon>Gunneridae</taxon>
        <taxon>Pentapetalae</taxon>
        <taxon>rosids</taxon>
        <taxon>fabids</taxon>
        <taxon>Fabales</taxon>
        <taxon>Fabaceae</taxon>
        <taxon>Papilionoideae</taxon>
        <taxon>50 kb inversion clade</taxon>
        <taxon>NPAAA clade</taxon>
        <taxon>Hologalegina</taxon>
        <taxon>IRL clade</taxon>
        <taxon>Trifolieae</taxon>
        <taxon>Trifolium</taxon>
    </lineage>
</organism>
<reference evidence="1 2" key="1">
    <citation type="journal article" date="2018" name="Front. Plant Sci.">
        <title>Red Clover (Trifolium pratense) and Zigzag Clover (T. medium) - A Picture of Genomic Similarities and Differences.</title>
        <authorList>
            <person name="Dluhosova J."/>
            <person name="Istvanek J."/>
            <person name="Nedelnik J."/>
            <person name="Repkova J."/>
        </authorList>
    </citation>
    <scope>NUCLEOTIDE SEQUENCE [LARGE SCALE GENOMIC DNA]</scope>
    <source>
        <strain evidence="2">cv. 10/8</strain>
        <tissue evidence="1">Leaf</tissue>
    </source>
</reference>
<comment type="caution">
    <text evidence="1">The sequence shown here is derived from an EMBL/GenBank/DDBJ whole genome shotgun (WGS) entry which is preliminary data.</text>
</comment>
<evidence type="ECO:0000313" key="2">
    <source>
        <dbReference type="Proteomes" id="UP000265520"/>
    </source>
</evidence>
<name>A0A392RK58_9FABA</name>
<dbReference type="EMBL" id="LXQA010231025">
    <property type="protein sequence ID" value="MCI36160.1"/>
    <property type="molecule type" value="Genomic_DNA"/>
</dbReference>
<dbReference type="Proteomes" id="UP000265520">
    <property type="component" value="Unassembled WGS sequence"/>
</dbReference>